<proteinExistence type="predicted"/>
<feature type="domain" description="Mop" evidence="11">
    <location>
        <begin position="300"/>
        <end position="364"/>
    </location>
</feature>
<dbReference type="PROSITE" id="PS51866">
    <property type="entry name" value="MOP"/>
    <property type="match status" value="1"/>
</dbReference>
<keyword evidence="13" id="KW-1185">Reference proteome</keyword>
<dbReference type="RefSeq" id="WP_345062672.1">
    <property type="nucleotide sequence ID" value="NZ_BAABEX010000008.1"/>
</dbReference>
<evidence type="ECO:0000256" key="2">
    <source>
        <dbReference type="ARBA" id="ARBA00022475"/>
    </source>
</evidence>
<dbReference type="InterPro" id="IPR050334">
    <property type="entry name" value="Molybdenum_import_ModC"/>
</dbReference>
<dbReference type="InterPro" id="IPR008995">
    <property type="entry name" value="Mo/tungstate-bd_C_term_dom"/>
</dbReference>
<dbReference type="InterPro" id="IPR017871">
    <property type="entry name" value="ABC_transporter-like_CS"/>
</dbReference>
<evidence type="ECO:0000259" key="10">
    <source>
        <dbReference type="PROSITE" id="PS50893"/>
    </source>
</evidence>
<dbReference type="Proteomes" id="UP001501788">
    <property type="component" value="Unassembled WGS sequence"/>
</dbReference>
<evidence type="ECO:0000313" key="13">
    <source>
        <dbReference type="Proteomes" id="UP001501788"/>
    </source>
</evidence>
<dbReference type="PROSITE" id="PS50893">
    <property type="entry name" value="ABC_TRANSPORTER_2"/>
    <property type="match status" value="1"/>
</dbReference>
<keyword evidence="5" id="KW-0547">Nucleotide-binding</keyword>
<accession>A0ABP8L5U1</accession>
<evidence type="ECO:0000256" key="9">
    <source>
        <dbReference type="PROSITE-ProRule" id="PRU01213"/>
    </source>
</evidence>
<dbReference type="SUPFAM" id="SSF52540">
    <property type="entry name" value="P-loop containing nucleoside triphosphate hydrolases"/>
    <property type="match status" value="1"/>
</dbReference>
<dbReference type="InterPro" id="IPR011868">
    <property type="entry name" value="ModC_ABC_ATP-bd"/>
</dbReference>
<organism evidence="12 13">
    <name type="scientific">Acidovorax lacteus</name>
    <dbReference type="NCBI Taxonomy" id="1924988"/>
    <lineage>
        <taxon>Bacteria</taxon>
        <taxon>Pseudomonadati</taxon>
        <taxon>Pseudomonadota</taxon>
        <taxon>Betaproteobacteria</taxon>
        <taxon>Burkholderiales</taxon>
        <taxon>Comamonadaceae</taxon>
        <taxon>Acidovorax</taxon>
    </lineage>
</organism>
<dbReference type="PANTHER" id="PTHR43514:SF10">
    <property type="entry name" value="MOLYBDENUM IMPORT ATP-BINDING PROTEIN MODC 2"/>
    <property type="match status" value="1"/>
</dbReference>
<name>A0ABP8L5U1_9BURK</name>
<keyword evidence="2" id="KW-1003">Cell membrane</keyword>
<evidence type="ECO:0000313" key="12">
    <source>
        <dbReference type="EMBL" id="GAA4422787.1"/>
    </source>
</evidence>
<keyword evidence="6 12" id="KW-0067">ATP-binding</keyword>
<dbReference type="InterPro" id="IPR003439">
    <property type="entry name" value="ABC_transporter-like_ATP-bd"/>
</dbReference>
<dbReference type="SUPFAM" id="SSF50331">
    <property type="entry name" value="MOP-like"/>
    <property type="match status" value="1"/>
</dbReference>
<dbReference type="PROSITE" id="PS00211">
    <property type="entry name" value="ABC_TRANSPORTER_1"/>
    <property type="match status" value="1"/>
</dbReference>
<evidence type="ECO:0000256" key="1">
    <source>
        <dbReference type="ARBA" id="ARBA00022448"/>
    </source>
</evidence>
<dbReference type="InterPro" id="IPR027417">
    <property type="entry name" value="P-loop_NTPase"/>
</dbReference>
<protein>
    <submittedName>
        <fullName evidence="12">Molybdenum ABC transporter ATP-binding protein</fullName>
    </submittedName>
</protein>
<keyword evidence="7" id="KW-1278">Translocase</keyword>
<dbReference type="PANTHER" id="PTHR43514">
    <property type="entry name" value="ABC TRANSPORTER I FAMILY MEMBER 10"/>
    <property type="match status" value="1"/>
</dbReference>
<dbReference type="InterPro" id="IPR005116">
    <property type="entry name" value="Transp-assoc_OB_typ1"/>
</dbReference>
<dbReference type="Pfam" id="PF03459">
    <property type="entry name" value="TOBE"/>
    <property type="match status" value="1"/>
</dbReference>
<dbReference type="EMBL" id="BAABEX010000008">
    <property type="protein sequence ID" value="GAA4422787.1"/>
    <property type="molecule type" value="Genomic_DNA"/>
</dbReference>
<dbReference type="InterPro" id="IPR003593">
    <property type="entry name" value="AAA+_ATPase"/>
</dbReference>
<dbReference type="Gene3D" id="3.40.50.300">
    <property type="entry name" value="P-loop containing nucleotide triphosphate hydrolases"/>
    <property type="match status" value="1"/>
</dbReference>
<evidence type="ECO:0000256" key="8">
    <source>
        <dbReference type="ARBA" id="ARBA00023136"/>
    </source>
</evidence>
<keyword evidence="4" id="KW-0997">Cell inner membrane</keyword>
<keyword evidence="3 9" id="KW-0500">Molybdenum</keyword>
<comment type="caution">
    <text evidence="12">The sequence shown here is derived from an EMBL/GenBank/DDBJ whole genome shotgun (WGS) entry which is preliminary data.</text>
</comment>
<keyword evidence="8" id="KW-0472">Membrane</keyword>
<reference evidence="13" key="1">
    <citation type="journal article" date="2019" name="Int. J. Syst. Evol. Microbiol.">
        <title>The Global Catalogue of Microorganisms (GCM) 10K type strain sequencing project: providing services to taxonomists for standard genome sequencing and annotation.</title>
        <authorList>
            <consortium name="The Broad Institute Genomics Platform"/>
            <consortium name="The Broad Institute Genome Sequencing Center for Infectious Disease"/>
            <person name="Wu L."/>
            <person name="Ma J."/>
        </authorList>
    </citation>
    <scope>NUCLEOTIDE SEQUENCE [LARGE SCALE GENOMIC DNA]</scope>
    <source>
        <strain evidence="13">JCM 31890</strain>
    </source>
</reference>
<evidence type="ECO:0000256" key="6">
    <source>
        <dbReference type="ARBA" id="ARBA00022840"/>
    </source>
</evidence>
<dbReference type="InterPro" id="IPR004606">
    <property type="entry name" value="Mop_domain"/>
</dbReference>
<evidence type="ECO:0000256" key="5">
    <source>
        <dbReference type="ARBA" id="ARBA00022741"/>
    </source>
</evidence>
<dbReference type="Gene3D" id="2.40.50.100">
    <property type="match status" value="1"/>
</dbReference>
<evidence type="ECO:0000256" key="7">
    <source>
        <dbReference type="ARBA" id="ARBA00022967"/>
    </source>
</evidence>
<dbReference type="SMART" id="SM00382">
    <property type="entry name" value="AAA"/>
    <property type="match status" value="1"/>
</dbReference>
<dbReference type="GO" id="GO:0005524">
    <property type="term" value="F:ATP binding"/>
    <property type="evidence" value="ECO:0007669"/>
    <property type="project" value="UniProtKB-KW"/>
</dbReference>
<dbReference type="Pfam" id="PF00005">
    <property type="entry name" value="ABC_tran"/>
    <property type="match status" value="1"/>
</dbReference>
<evidence type="ECO:0000259" key="11">
    <source>
        <dbReference type="PROSITE" id="PS51866"/>
    </source>
</evidence>
<feature type="domain" description="ABC transporter" evidence="10">
    <location>
        <begin position="3"/>
        <end position="240"/>
    </location>
</feature>
<dbReference type="NCBIfam" id="TIGR02142">
    <property type="entry name" value="modC_ABC"/>
    <property type="match status" value="1"/>
</dbReference>
<gene>
    <name evidence="12" type="primary">modC</name>
    <name evidence="12" type="ORF">GCM10023090_14270</name>
</gene>
<evidence type="ECO:0000256" key="4">
    <source>
        <dbReference type="ARBA" id="ARBA00022519"/>
    </source>
</evidence>
<sequence length="364" mass="37992">MTAHAELLQARLQLNRPDGFALDVNLQLPGRGVSVLFGPSGCGKTSCLRAIAGLLRTPGGRVSLGADVWQDDAARAWVPPHLRRVGYVFQEASLFEHLSVAGNLDYARKRAPAGAAQVALADAIALLGIERLMERRPATLSGGERQRVAIARALAAQPRLLLLDEPLAALDAARKAELLPYLEGLVQRLDLPVVYVSHSIEEVARLAQHLVLMDAGRVRASGPAAEVMAATDGPLAEADLAGALVDGTVVGHDPHDGITEVAFAGGRLLITPAHTPAVGTRVRLRIPARDVSLSLTAPSHSSILNVVPVTVTALAPAGPGQTTVALEASGVRLLARVTQRSVRALGLAPGLAVFAQVKGVAIAR</sequence>
<keyword evidence="1" id="KW-0813">Transport</keyword>
<evidence type="ECO:0000256" key="3">
    <source>
        <dbReference type="ARBA" id="ARBA00022505"/>
    </source>
</evidence>